<dbReference type="EMBL" id="JACGWJ010000002">
    <property type="protein sequence ID" value="KAL0437788.1"/>
    <property type="molecule type" value="Genomic_DNA"/>
</dbReference>
<sequence length="165" mass="18202">MEGHVIEKCYKLNGYPPGHKLYGKNKGGTTFANQSTAQVGIDFEEDGESNFSITQAQYQELMSLLKNKEPMGSPSANQVHTLPSSNSKASTMSSKHTCLSIPHHTYLGYLIQDYVSWTTIGKGKMEHGLYHLMLRKVPSDALATTFSNFSISKVPISASVNMHMN</sequence>
<protein>
    <submittedName>
        <fullName evidence="1">Uncharacterized protein</fullName>
    </submittedName>
</protein>
<comment type="caution">
    <text evidence="1">The sequence shown here is derived from an EMBL/GenBank/DDBJ whole genome shotgun (WGS) entry which is preliminary data.</text>
</comment>
<name>A0AAW2W7W7_SESRA</name>
<proteinExistence type="predicted"/>
<reference evidence="1" key="1">
    <citation type="submission" date="2020-06" db="EMBL/GenBank/DDBJ databases">
        <authorList>
            <person name="Li T."/>
            <person name="Hu X."/>
            <person name="Zhang T."/>
            <person name="Song X."/>
            <person name="Zhang H."/>
            <person name="Dai N."/>
            <person name="Sheng W."/>
            <person name="Hou X."/>
            <person name="Wei L."/>
        </authorList>
    </citation>
    <scope>NUCLEOTIDE SEQUENCE</scope>
    <source>
        <strain evidence="1">G02</strain>
        <tissue evidence="1">Leaf</tissue>
    </source>
</reference>
<evidence type="ECO:0000313" key="1">
    <source>
        <dbReference type="EMBL" id="KAL0437788.1"/>
    </source>
</evidence>
<accession>A0AAW2W7W7</accession>
<gene>
    <name evidence="1" type="ORF">Sradi_0486700</name>
</gene>
<reference evidence="1" key="2">
    <citation type="journal article" date="2024" name="Plant">
        <title>Genomic evolution and insights into agronomic trait innovations of Sesamum species.</title>
        <authorList>
            <person name="Miao H."/>
            <person name="Wang L."/>
            <person name="Qu L."/>
            <person name="Liu H."/>
            <person name="Sun Y."/>
            <person name="Le M."/>
            <person name="Wang Q."/>
            <person name="Wei S."/>
            <person name="Zheng Y."/>
            <person name="Lin W."/>
            <person name="Duan Y."/>
            <person name="Cao H."/>
            <person name="Xiong S."/>
            <person name="Wang X."/>
            <person name="Wei L."/>
            <person name="Li C."/>
            <person name="Ma Q."/>
            <person name="Ju M."/>
            <person name="Zhao R."/>
            <person name="Li G."/>
            <person name="Mu C."/>
            <person name="Tian Q."/>
            <person name="Mei H."/>
            <person name="Zhang T."/>
            <person name="Gao T."/>
            <person name="Zhang H."/>
        </authorList>
    </citation>
    <scope>NUCLEOTIDE SEQUENCE</scope>
    <source>
        <strain evidence="1">G02</strain>
    </source>
</reference>
<organism evidence="1">
    <name type="scientific">Sesamum radiatum</name>
    <name type="common">Black benniseed</name>
    <dbReference type="NCBI Taxonomy" id="300843"/>
    <lineage>
        <taxon>Eukaryota</taxon>
        <taxon>Viridiplantae</taxon>
        <taxon>Streptophyta</taxon>
        <taxon>Embryophyta</taxon>
        <taxon>Tracheophyta</taxon>
        <taxon>Spermatophyta</taxon>
        <taxon>Magnoliopsida</taxon>
        <taxon>eudicotyledons</taxon>
        <taxon>Gunneridae</taxon>
        <taxon>Pentapetalae</taxon>
        <taxon>asterids</taxon>
        <taxon>lamiids</taxon>
        <taxon>Lamiales</taxon>
        <taxon>Pedaliaceae</taxon>
        <taxon>Sesamum</taxon>
    </lineage>
</organism>
<dbReference type="AlphaFoldDB" id="A0AAW2W7W7"/>